<dbReference type="InterPro" id="IPR044051">
    <property type="entry name" value="Prophage_tail_N"/>
</dbReference>
<evidence type="ECO:0000259" key="2">
    <source>
        <dbReference type="Pfam" id="PF01551"/>
    </source>
</evidence>
<dbReference type="PANTHER" id="PTHR21666">
    <property type="entry name" value="PEPTIDASE-RELATED"/>
    <property type="match status" value="1"/>
</dbReference>
<dbReference type="RefSeq" id="WP_094536628.1">
    <property type="nucleotide sequence ID" value="NZ_NGPL01000015.1"/>
</dbReference>
<dbReference type="InterPro" id="IPR016047">
    <property type="entry name" value="M23ase_b-sheet_dom"/>
</dbReference>
<evidence type="ECO:0000256" key="1">
    <source>
        <dbReference type="SAM" id="MobiDB-lite"/>
    </source>
</evidence>
<feature type="domain" description="M23ase beta-sheet core" evidence="2">
    <location>
        <begin position="439"/>
        <end position="525"/>
    </location>
</feature>
<feature type="region of interest" description="Disordered" evidence="1">
    <location>
        <begin position="113"/>
        <end position="156"/>
    </location>
</feature>
<dbReference type="Pfam" id="PF18994">
    <property type="entry name" value="Prophage_tailD1"/>
    <property type="match status" value="1"/>
</dbReference>
<dbReference type="InterPro" id="IPR010572">
    <property type="entry name" value="Tail_dom"/>
</dbReference>
<dbReference type="GO" id="GO:0004222">
    <property type="term" value="F:metalloendopeptidase activity"/>
    <property type="evidence" value="ECO:0007669"/>
    <property type="project" value="TreeGrafter"/>
</dbReference>
<evidence type="ECO:0000259" key="4">
    <source>
        <dbReference type="Pfam" id="PF18994"/>
    </source>
</evidence>
<dbReference type="Gene3D" id="2.70.70.10">
    <property type="entry name" value="Glucose Permease (Domain IIA)"/>
    <property type="match status" value="1"/>
</dbReference>
<protein>
    <recommendedName>
        <fullName evidence="7">Peptidase M23</fullName>
    </recommendedName>
</protein>
<name>A0A256SV80_LIMRT</name>
<feature type="domain" description="Prophage endopeptidase tail N-terminal" evidence="4">
    <location>
        <begin position="23"/>
        <end position="102"/>
    </location>
</feature>
<dbReference type="InterPro" id="IPR011055">
    <property type="entry name" value="Dup_hybrid_motif"/>
</dbReference>
<organism evidence="5 6">
    <name type="scientific">Limosilactobacillus reuteri</name>
    <name type="common">Lactobacillus reuteri</name>
    <dbReference type="NCBI Taxonomy" id="1598"/>
    <lineage>
        <taxon>Bacteria</taxon>
        <taxon>Bacillati</taxon>
        <taxon>Bacillota</taxon>
        <taxon>Bacilli</taxon>
        <taxon>Lactobacillales</taxon>
        <taxon>Lactobacillaceae</taxon>
        <taxon>Limosilactobacillus</taxon>
    </lineage>
</organism>
<evidence type="ECO:0000313" key="6">
    <source>
        <dbReference type="Proteomes" id="UP000215747"/>
    </source>
</evidence>
<dbReference type="AlphaFoldDB" id="A0A256SV80"/>
<dbReference type="Pfam" id="PF01551">
    <property type="entry name" value="Peptidase_M23"/>
    <property type="match status" value="1"/>
</dbReference>
<gene>
    <name evidence="5" type="ORF">CBF96_01985</name>
</gene>
<reference evidence="6" key="1">
    <citation type="submission" date="2017-05" db="EMBL/GenBank/DDBJ databases">
        <authorList>
            <person name="Lin X.B."/>
            <person name="Stothard P."/>
            <person name="Tasseva G."/>
            <person name="Walter J."/>
        </authorList>
    </citation>
    <scope>NUCLEOTIDE SEQUENCE [LARGE SCALE GENOMIC DNA]</scope>
    <source>
        <strain evidence="6">114h</strain>
    </source>
</reference>
<dbReference type="InterPro" id="IPR050570">
    <property type="entry name" value="Cell_wall_metabolism_enzyme"/>
</dbReference>
<dbReference type="EMBL" id="NGPL01000015">
    <property type="protein sequence ID" value="OYS70489.1"/>
    <property type="molecule type" value="Genomic_DNA"/>
</dbReference>
<dbReference type="CDD" id="cd12797">
    <property type="entry name" value="M23_peptidase"/>
    <property type="match status" value="1"/>
</dbReference>
<evidence type="ECO:0008006" key="7">
    <source>
        <dbReference type="Google" id="ProtNLM"/>
    </source>
</evidence>
<dbReference type="Pfam" id="PF06605">
    <property type="entry name" value="Prophage_tail"/>
    <property type="match status" value="1"/>
</dbReference>
<evidence type="ECO:0000313" key="5">
    <source>
        <dbReference type="EMBL" id="OYS70489.1"/>
    </source>
</evidence>
<comment type="caution">
    <text evidence="5">The sequence shown here is derived from an EMBL/GenBank/DDBJ whole genome shotgun (WGS) entry which is preliminary data.</text>
</comment>
<feature type="domain" description="Tail spike" evidence="3">
    <location>
        <begin position="152"/>
        <end position="687"/>
    </location>
</feature>
<feature type="compositionally biased region" description="Low complexity" evidence="1">
    <location>
        <begin position="126"/>
        <end position="135"/>
    </location>
</feature>
<sequence length="758" mass="83100">MIRDQVVLTNGLDNFSNTQGEAVDYSDLHDSFKVNYQLSSAYEISLTLTYTDQFAEAYKLAKMKRYVEYAYDDGTRQFFAIQQMEEGIDETGQPTLQITATHALIDLMKNIRIDPKQPTEDNPDVSGSGSDSSSDSSDDNKDNQQPGTTVTVKQTDVQQTYSLEEQLHKFIDNNDQGVKLAIYGTFPKMANEATGSLYEWLGSNLASYGAFWYPDGYTLRVYDLPSIQHRSDETFRYLNNMTKVDLQSDGTELVNDCWVYGGKVQKDITTVTATGGVSNGVTTAVNGDWSQAAKNAANVMGVSMNDQQLGVLLAQIKLESGGDEKILGGTDGLNDGRATGLLQFKPGTFNYYCRPPYTNILSGFDQLIAFFNIPNCFGQITGRHGWSPSGAPLSKATIQAKPATDNSWGWPFPGTGEGSFSSGQLFGVQPGGGFRQNGFHDGLDFGSIDHPGSEVHAVHGGTVTSISWGGNEILWYVVITDSTGLNCEYQEAFLNRNNVSVSVGQQIKTGDVIGVRTNNHLHLGITRAAIPGAFSKAFTNDGTWLDPLQIIKNGGAPSGGTGDSGDSGTTSSTTSESYYSLYYHYVDKDSQKRYGVHVGAPIIQDSIYDMDTLKTFVANTVKHEPDTTFTTTMDDWHTVALGYQIRVYAPEMNIKSWETLVGYSGNPFNETQAPELTYRNTGLELKSFVDALAQDLQKINRNNSLPERGVSIGTKQEDHFANPNNQKETGPTAPKYSQIQMNRLAQFMQGKDVTLDGR</sequence>
<evidence type="ECO:0000259" key="3">
    <source>
        <dbReference type="Pfam" id="PF06605"/>
    </source>
</evidence>
<reference evidence="5 6" key="2">
    <citation type="submission" date="2017-09" db="EMBL/GenBank/DDBJ databases">
        <title>Tripartite evolution among Lactobacillus johnsonii, Lactobacillus taiwanensis, Lactobacillus reuteri and their rodent host.</title>
        <authorList>
            <person name="Wang T."/>
            <person name="Knowles S."/>
            <person name="Cheng C."/>
        </authorList>
    </citation>
    <scope>NUCLEOTIDE SEQUENCE [LARGE SCALE GENOMIC DNA]</scope>
    <source>
        <strain evidence="5 6">114h</strain>
    </source>
</reference>
<proteinExistence type="predicted"/>
<dbReference type="PANTHER" id="PTHR21666:SF270">
    <property type="entry name" value="MUREIN HYDROLASE ACTIVATOR ENVC"/>
    <property type="match status" value="1"/>
</dbReference>
<dbReference type="SUPFAM" id="SSF51261">
    <property type="entry name" value="Duplicated hybrid motif"/>
    <property type="match status" value="1"/>
</dbReference>
<accession>A0A256SV80</accession>
<dbReference type="Gene3D" id="6.20.110.10">
    <property type="match status" value="1"/>
</dbReference>
<dbReference type="Proteomes" id="UP000215747">
    <property type="component" value="Unassembled WGS sequence"/>
</dbReference>